<gene>
    <name evidence="4" type="ORF">PAPYR_3596</name>
</gene>
<reference evidence="4" key="1">
    <citation type="journal article" date="2022" name="bioRxiv">
        <title>Genomics of Preaxostyla Flagellates Illuminates Evolutionary Transitions and the Path Towards Mitochondrial Loss.</title>
        <authorList>
            <person name="Novak L.V.F."/>
            <person name="Treitli S.C."/>
            <person name="Pyrih J."/>
            <person name="Halakuc P."/>
            <person name="Pipaliya S.V."/>
            <person name="Vacek V."/>
            <person name="Brzon O."/>
            <person name="Soukal P."/>
            <person name="Eme L."/>
            <person name="Dacks J.B."/>
            <person name="Karnkowska A."/>
            <person name="Elias M."/>
            <person name="Hampl V."/>
        </authorList>
    </citation>
    <scope>NUCLEOTIDE SEQUENCE</scope>
    <source>
        <strain evidence="4">RCP-MX</strain>
    </source>
</reference>
<dbReference type="EMBL" id="JAPMOS010000014">
    <property type="protein sequence ID" value="KAJ4460207.1"/>
    <property type="molecule type" value="Genomic_DNA"/>
</dbReference>
<dbReference type="InterPro" id="IPR000836">
    <property type="entry name" value="PRTase_dom"/>
</dbReference>
<accession>A0ABQ8UP33</accession>
<dbReference type="InterPro" id="IPR029057">
    <property type="entry name" value="PRTase-like"/>
</dbReference>
<evidence type="ECO:0000313" key="5">
    <source>
        <dbReference type="Proteomes" id="UP001141327"/>
    </source>
</evidence>
<dbReference type="CDD" id="cd06223">
    <property type="entry name" value="PRTases_typeI"/>
    <property type="match status" value="1"/>
</dbReference>
<evidence type="ECO:0000259" key="3">
    <source>
        <dbReference type="Pfam" id="PF13793"/>
    </source>
</evidence>
<comment type="similarity">
    <text evidence="1">Belongs to the ribose-phosphate pyrophosphokinase family.</text>
</comment>
<comment type="caution">
    <text evidence="4">The sequence shown here is derived from an EMBL/GenBank/DDBJ whole genome shotgun (WGS) entry which is preliminary data.</text>
</comment>
<dbReference type="PANTHER" id="PTHR10210:SF45">
    <property type="entry name" value="RIBOSE-PHOSPHATE PYROPHOSPHOKINASE 3, CHLOROPLASTIC"/>
    <property type="match status" value="1"/>
</dbReference>
<dbReference type="InterPro" id="IPR029099">
    <property type="entry name" value="Pribosyltran_N"/>
</dbReference>
<evidence type="ECO:0000313" key="4">
    <source>
        <dbReference type="EMBL" id="KAJ4460207.1"/>
    </source>
</evidence>
<sequence>MATQPATQSTVLPSPPGVVSLRPVASERRCELLVYTYPSARPLFDALMRTHAGSSTIPTREAKCDWGEFETGWPNIHFEAGDSIYGRHAVFLTSFYKPTNIFQQISLAIALPRNHVKSLTVVVPFFGPGTMERVEEEGVLASAETMAKMLSAPMPLTSSGPTTIIIYDIHALQERFYFTDNVRVLLVSAIPTLMSYIKQDGRKTVLVFPDDGAAKRFGKRVTLPYLVCGKVRERDERFIRILDGNNIGLDTSKLRLRATDPDVGSIFTEEDRDAQFLIVDDLCNSGATLVRCAEALRLNGARRINAYCTHAVFGNDSWRKFTEGGQWHDVFDRFIVTNTIVETTEKLKGTAPFVVLDITPDLWNHLTCMVDSYEGNATTH</sequence>
<dbReference type="Proteomes" id="UP001141327">
    <property type="component" value="Unassembled WGS sequence"/>
</dbReference>
<dbReference type="InterPro" id="IPR005946">
    <property type="entry name" value="Rib-P_diPkinase"/>
</dbReference>
<dbReference type="SMART" id="SM01400">
    <property type="entry name" value="Pribosyltran_N"/>
    <property type="match status" value="1"/>
</dbReference>
<protein>
    <submittedName>
        <fullName evidence="4">Ribose-phosphate pyrophosphokinase 4</fullName>
    </submittedName>
</protein>
<dbReference type="Pfam" id="PF13793">
    <property type="entry name" value="Pribosyltran_N"/>
    <property type="match status" value="1"/>
</dbReference>
<evidence type="ECO:0000256" key="1">
    <source>
        <dbReference type="ARBA" id="ARBA00006478"/>
    </source>
</evidence>
<keyword evidence="5" id="KW-1185">Reference proteome</keyword>
<feature type="domain" description="Ribose-phosphate pyrophosphokinase N-terminal" evidence="3">
    <location>
        <begin position="63"/>
        <end position="152"/>
    </location>
</feature>
<dbReference type="PANTHER" id="PTHR10210">
    <property type="entry name" value="RIBOSE-PHOSPHATE DIPHOSPHOKINASE FAMILY MEMBER"/>
    <property type="match status" value="1"/>
</dbReference>
<keyword evidence="2" id="KW-0545">Nucleotide biosynthesis</keyword>
<proteinExistence type="inferred from homology"/>
<name>A0ABQ8UP33_9EUKA</name>
<dbReference type="SUPFAM" id="SSF53271">
    <property type="entry name" value="PRTase-like"/>
    <property type="match status" value="2"/>
</dbReference>
<dbReference type="Pfam" id="PF14572">
    <property type="entry name" value="Pribosyl_synth"/>
    <property type="match status" value="1"/>
</dbReference>
<organism evidence="4 5">
    <name type="scientific">Paratrimastix pyriformis</name>
    <dbReference type="NCBI Taxonomy" id="342808"/>
    <lineage>
        <taxon>Eukaryota</taxon>
        <taxon>Metamonada</taxon>
        <taxon>Preaxostyla</taxon>
        <taxon>Paratrimastigidae</taxon>
        <taxon>Paratrimastix</taxon>
    </lineage>
</organism>
<evidence type="ECO:0000256" key="2">
    <source>
        <dbReference type="ARBA" id="ARBA00022727"/>
    </source>
</evidence>
<dbReference type="Gene3D" id="3.40.50.2020">
    <property type="match status" value="2"/>
</dbReference>